<dbReference type="GO" id="GO:0016787">
    <property type="term" value="F:hydrolase activity"/>
    <property type="evidence" value="ECO:0007669"/>
    <property type="project" value="UniProtKB-KW"/>
</dbReference>
<dbReference type="Gene3D" id="3.40.710.10">
    <property type="entry name" value="DD-peptidase/beta-lactamase superfamily"/>
    <property type="match status" value="1"/>
</dbReference>
<keyword evidence="5" id="KW-1185">Reference proteome</keyword>
<dbReference type="Pfam" id="PF11954">
    <property type="entry name" value="DUF3471"/>
    <property type="match status" value="1"/>
</dbReference>
<dbReference type="InterPro" id="IPR050491">
    <property type="entry name" value="AmpC-like"/>
</dbReference>
<gene>
    <name evidence="4" type="ORF">L3556_02050</name>
</gene>
<feature type="region of interest" description="Disordered" evidence="1">
    <location>
        <begin position="261"/>
        <end position="285"/>
    </location>
</feature>
<dbReference type="InterPro" id="IPR001466">
    <property type="entry name" value="Beta-lactam-related"/>
</dbReference>
<comment type="caution">
    <text evidence="4">The sequence shown here is derived from an EMBL/GenBank/DDBJ whole genome shotgun (WGS) entry which is preliminary data.</text>
</comment>
<evidence type="ECO:0000313" key="5">
    <source>
        <dbReference type="Proteomes" id="UP001154265"/>
    </source>
</evidence>
<dbReference type="SUPFAM" id="SSF56601">
    <property type="entry name" value="beta-lactamase/transpeptidase-like"/>
    <property type="match status" value="1"/>
</dbReference>
<dbReference type="PANTHER" id="PTHR46825">
    <property type="entry name" value="D-ALANYL-D-ALANINE-CARBOXYPEPTIDASE/ENDOPEPTIDASE AMPH"/>
    <property type="match status" value="1"/>
</dbReference>
<evidence type="ECO:0000256" key="1">
    <source>
        <dbReference type="SAM" id="MobiDB-lite"/>
    </source>
</evidence>
<reference evidence="4" key="1">
    <citation type="journal article" date="2022" name="Genome Biol. Evol.">
        <title>A New Gene Family Diagnostic for Intracellular Biomineralization of Amorphous Ca Carbonates by Cyanobacteria.</title>
        <authorList>
            <person name="Benzerara K."/>
            <person name="Duprat E."/>
            <person name="Bitard-Feildel T."/>
            <person name="Caumes G."/>
            <person name="Cassier-Chauvat C."/>
            <person name="Chauvat F."/>
            <person name="Dezi M."/>
            <person name="Diop S.I."/>
            <person name="Gaschignard G."/>
            <person name="Gorgen S."/>
            <person name="Gugger M."/>
            <person name="Lopez-Garcia P."/>
            <person name="Millet M."/>
            <person name="Skouri-Panet F."/>
            <person name="Moreira D."/>
            <person name="Callebaut I."/>
        </authorList>
    </citation>
    <scope>NUCLEOTIDE SEQUENCE</scope>
    <source>
        <strain evidence="4">G9</strain>
    </source>
</reference>
<dbReference type="Proteomes" id="UP001154265">
    <property type="component" value="Unassembled WGS sequence"/>
</dbReference>
<feature type="domain" description="Beta-lactamase-related" evidence="2">
    <location>
        <begin position="71"/>
        <end position="390"/>
    </location>
</feature>
<feature type="domain" description="Peptidase S12 Pab87-related C-terminal" evidence="3">
    <location>
        <begin position="436"/>
        <end position="522"/>
    </location>
</feature>
<dbReference type="Pfam" id="PF00144">
    <property type="entry name" value="Beta-lactamase"/>
    <property type="match status" value="1"/>
</dbReference>
<dbReference type="PANTHER" id="PTHR46825:SF15">
    <property type="entry name" value="BETA-LACTAMASE-RELATED DOMAIN-CONTAINING PROTEIN"/>
    <property type="match status" value="1"/>
</dbReference>
<dbReference type="InterPro" id="IPR021860">
    <property type="entry name" value="Peptidase_S12_Pab87-rel_C"/>
</dbReference>
<accession>A0ABT6EWH8</accession>
<name>A0ABT6EWH8_9SYNE</name>
<dbReference type="Gene3D" id="2.40.128.600">
    <property type="match status" value="1"/>
</dbReference>
<reference evidence="4" key="2">
    <citation type="submission" date="2022-01" db="EMBL/GenBank/DDBJ databases">
        <authorList>
            <person name="Zivanovic Y."/>
            <person name="Moreira D."/>
            <person name="Lopez-Garcia P."/>
        </authorList>
    </citation>
    <scope>NUCLEOTIDE SEQUENCE</scope>
    <source>
        <strain evidence="4">G9</strain>
    </source>
</reference>
<sequence>MFRPLATLFSLVSLAVGVDVHGAEVARAQMDSSPTTHPVYVASQPREPITLARVKNALPQFETLVNDTLLRTQVPGLAIAIVYEDEVIYLQGFGVREVNQPEAVDIDTLFQLASVSKPIASTVMAALVSDGTIQWDDPIQRHDPNFAMNESFVSQSVTLRDMFSHRSGLPVYGGDRLEDIGFSQAEVIRRLRFLPLDNRFRATYAYTNFGLTAAAVAAAKSRGQSWEDLSRTRLYQPLGMTRTSSRHADFLADPNRVKNHRQRGDRWVVSPEQRNPDAQTPAGGVSSSIRDLAQWMRLQLNQGQFQGRQIMTADALAETHRPQMISQAPANPSQDRAGFYGLGWNVSYPTSDAVRLSHSGGFLLGAATVVVLVPQEKLGIAVLSNAAPIGVPEALAASFLDIVNEGQPQQDYVALFADLFKILFAPPYGEGRTYTPPDNALPAKPGDRYVGIYKNDYVGPIAVEKMNGDLTLYLGPNRMAFPLRHYSGNTFSYQPTGENAYGPSAVTFRFALESQPASHVTIENLDVYGQGTFARQP</sequence>
<dbReference type="EMBL" id="JAKKUT010000001">
    <property type="protein sequence ID" value="MDG2989722.1"/>
    <property type="molecule type" value="Genomic_DNA"/>
</dbReference>
<evidence type="ECO:0000259" key="2">
    <source>
        <dbReference type="Pfam" id="PF00144"/>
    </source>
</evidence>
<evidence type="ECO:0000259" key="3">
    <source>
        <dbReference type="Pfam" id="PF11954"/>
    </source>
</evidence>
<dbReference type="InterPro" id="IPR012338">
    <property type="entry name" value="Beta-lactam/transpept-like"/>
</dbReference>
<organism evidence="4 5">
    <name type="scientific">Candidatus Synechococcus calcipolaris G9</name>
    <dbReference type="NCBI Taxonomy" id="1497997"/>
    <lineage>
        <taxon>Bacteria</taxon>
        <taxon>Bacillati</taxon>
        <taxon>Cyanobacteriota</taxon>
        <taxon>Cyanophyceae</taxon>
        <taxon>Synechococcales</taxon>
        <taxon>Synechococcaceae</taxon>
        <taxon>Synechococcus</taxon>
    </lineage>
</organism>
<proteinExistence type="predicted"/>
<keyword evidence="4" id="KW-0378">Hydrolase</keyword>
<protein>
    <submittedName>
        <fullName evidence="4">Serine hydrolase</fullName>
    </submittedName>
</protein>
<dbReference type="RefSeq" id="WP_277865637.1">
    <property type="nucleotide sequence ID" value="NZ_JAKKUT010000001.1"/>
</dbReference>
<evidence type="ECO:0000313" key="4">
    <source>
        <dbReference type="EMBL" id="MDG2989722.1"/>
    </source>
</evidence>